<feature type="region of interest" description="Disordered" evidence="15">
    <location>
        <begin position="100"/>
        <end position="122"/>
    </location>
</feature>
<dbReference type="GO" id="GO:0020037">
    <property type="term" value="F:heme binding"/>
    <property type="evidence" value="ECO:0007669"/>
    <property type="project" value="UniProtKB-UniRule"/>
</dbReference>
<evidence type="ECO:0000256" key="10">
    <source>
        <dbReference type="ARBA" id="ARBA00023004"/>
    </source>
</evidence>
<dbReference type="PROSITE" id="PS00436">
    <property type="entry name" value="PEROXIDASE_2"/>
    <property type="match status" value="1"/>
</dbReference>
<dbReference type="GO" id="GO:0004130">
    <property type="term" value="F:cytochrome-c peroxidase activity"/>
    <property type="evidence" value="ECO:0007669"/>
    <property type="project" value="UniProtKB-EC"/>
</dbReference>
<dbReference type="VEuPathDB" id="FungiDB:B1J91_K08184g"/>
<evidence type="ECO:0000256" key="11">
    <source>
        <dbReference type="ARBA" id="ARBA00023128"/>
    </source>
</evidence>
<dbReference type="PROSITE" id="PS00435">
    <property type="entry name" value="PEROXIDASE_1"/>
    <property type="match status" value="1"/>
</dbReference>
<protein>
    <recommendedName>
        <fullName evidence="14">Peroxidase</fullName>
        <ecNumber evidence="14">1.11.1.-</ecNumber>
    </recommendedName>
</protein>
<dbReference type="GO" id="GO:0000302">
    <property type="term" value="P:response to reactive oxygen species"/>
    <property type="evidence" value="ECO:0007669"/>
    <property type="project" value="TreeGrafter"/>
</dbReference>
<evidence type="ECO:0000256" key="13">
    <source>
        <dbReference type="ARBA" id="ARBA00049265"/>
    </source>
</evidence>
<dbReference type="PROSITE" id="PS50873">
    <property type="entry name" value="PEROXIDASE_4"/>
    <property type="match status" value="1"/>
</dbReference>
<feature type="domain" description="Plant heme peroxidase family profile" evidence="16">
    <location>
        <begin position="76"/>
        <end position="267"/>
    </location>
</feature>
<evidence type="ECO:0000256" key="14">
    <source>
        <dbReference type="RuleBase" id="RU363051"/>
    </source>
</evidence>
<keyword evidence="11" id="KW-0496">Mitochondrion</keyword>
<dbReference type="InterPro" id="IPR010255">
    <property type="entry name" value="Haem_peroxidase_sf"/>
</dbReference>
<evidence type="ECO:0000256" key="7">
    <source>
        <dbReference type="ARBA" id="ARBA00022723"/>
    </source>
</evidence>
<evidence type="ECO:0000256" key="9">
    <source>
        <dbReference type="ARBA" id="ARBA00023002"/>
    </source>
</evidence>
<reference evidence="17 18" key="1">
    <citation type="submission" date="2015-10" db="EMBL/GenBank/DDBJ databases">
        <title>Draft genomes sequences of Candida glabrata isolates 1A, 1B, 2A, 2B, 3A and 3B.</title>
        <authorList>
            <person name="Haavelsrud O.E."/>
            <person name="Gaustad P."/>
        </authorList>
    </citation>
    <scope>NUCLEOTIDE SEQUENCE [LARGE SCALE GENOMIC DNA]</scope>
    <source>
        <strain evidence="17">910700640</strain>
    </source>
</reference>
<comment type="similarity">
    <text evidence="4">Belongs to the peroxidase family. Cytochrome c peroxidase subfamily.</text>
</comment>
<evidence type="ECO:0000256" key="4">
    <source>
        <dbReference type="ARBA" id="ARBA00005997"/>
    </source>
</evidence>
<organism evidence="17 18">
    <name type="scientific">Candida glabrata</name>
    <name type="common">Yeast</name>
    <name type="synonym">Torulopsis glabrata</name>
    <dbReference type="NCBI Taxonomy" id="5478"/>
    <lineage>
        <taxon>Eukaryota</taxon>
        <taxon>Fungi</taxon>
        <taxon>Dikarya</taxon>
        <taxon>Ascomycota</taxon>
        <taxon>Saccharomycotina</taxon>
        <taxon>Saccharomycetes</taxon>
        <taxon>Saccharomycetales</taxon>
        <taxon>Saccharomycetaceae</taxon>
        <taxon>Nakaseomyces</taxon>
    </lineage>
</organism>
<evidence type="ECO:0000256" key="1">
    <source>
        <dbReference type="ARBA" id="ARBA00003917"/>
    </source>
</evidence>
<dbReference type="GO" id="GO:0042744">
    <property type="term" value="P:hydrogen peroxide catabolic process"/>
    <property type="evidence" value="ECO:0007669"/>
    <property type="project" value="TreeGrafter"/>
</dbReference>
<dbReference type="EMBL" id="LLZZ01000123">
    <property type="protein sequence ID" value="KTB02619.1"/>
    <property type="molecule type" value="Genomic_DNA"/>
</dbReference>
<dbReference type="Proteomes" id="UP000054886">
    <property type="component" value="Unassembled WGS sequence"/>
</dbReference>
<dbReference type="InterPro" id="IPR019793">
    <property type="entry name" value="Peroxidases_heam-ligand_BS"/>
</dbReference>
<dbReference type="FunFam" id="1.10.520.10:FF:000005">
    <property type="entry name" value="Cytochrome c peroxidase"/>
    <property type="match status" value="1"/>
</dbReference>
<dbReference type="Pfam" id="PF00141">
    <property type="entry name" value="peroxidase"/>
    <property type="match status" value="1"/>
</dbReference>
<comment type="function">
    <text evidence="1">Destroys radicals which are normally produced within the cells and which are toxic to biological systems.</text>
</comment>
<dbReference type="Gene3D" id="1.10.520.10">
    <property type="match status" value="1"/>
</dbReference>
<keyword evidence="8" id="KW-0809">Transit peptide</keyword>
<gene>
    <name evidence="17" type="ORF">AO440_003596</name>
</gene>
<dbReference type="Gene3D" id="1.10.420.10">
    <property type="entry name" value="Peroxidase, domain 2"/>
    <property type="match status" value="1"/>
</dbReference>
<dbReference type="VEuPathDB" id="FungiDB:GVI51_K08041"/>
<keyword evidence="6" id="KW-0349">Heme</keyword>
<dbReference type="PRINTS" id="PR00458">
    <property type="entry name" value="PEROXIDASE"/>
</dbReference>
<dbReference type="GO" id="GO:0046872">
    <property type="term" value="F:metal ion binding"/>
    <property type="evidence" value="ECO:0007669"/>
    <property type="project" value="UniProtKB-UniRule"/>
</dbReference>
<keyword evidence="9 14" id="KW-0560">Oxidoreductase</keyword>
<evidence type="ECO:0000256" key="3">
    <source>
        <dbReference type="ARBA" id="ARBA00004569"/>
    </source>
</evidence>
<evidence type="ECO:0000259" key="16">
    <source>
        <dbReference type="PROSITE" id="PS50873"/>
    </source>
</evidence>
<comment type="catalytic activity">
    <reaction evidence="13">
        <text>2 Fe(II)-[cytochrome c] + H2O2 + 2 H(+) = 2 Fe(III)-[cytochrome c] + 2 H2O</text>
        <dbReference type="Rhea" id="RHEA:16581"/>
        <dbReference type="Rhea" id="RHEA-COMP:10350"/>
        <dbReference type="Rhea" id="RHEA-COMP:14399"/>
        <dbReference type="ChEBI" id="CHEBI:15377"/>
        <dbReference type="ChEBI" id="CHEBI:15378"/>
        <dbReference type="ChEBI" id="CHEBI:16240"/>
        <dbReference type="ChEBI" id="CHEBI:29033"/>
        <dbReference type="ChEBI" id="CHEBI:29034"/>
        <dbReference type="EC" id="1.11.1.5"/>
    </reaction>
</comment>
<keyword evidence="10" id="KW-0408">Iron</keyword>
<proteinExistence type="inferred from homology"/>
<dbReference type="InterPro" id="IPR019794">
    <property type="entry name" value="Peroxidases_AS"/>
</dbReference>
<dbReference type="GO" id="GO:0005758">
    <property type="term" value="C:mitochondrial intermembrane space"/>
    <property type="evidence" value="ECO:0007669"/>
    <property type="project" value="UniProtKB-SubCell"/>
</dbReference>
<dbReference type="PANTHER" id="PTHR31356">
    <property type="entry name" value="THYLAKOID LUMENAL 29 KDA PROTEIN, CHLOROPLASTIC-RELATED"/>
    <property type="match status" value="1"/>
</dbReference>
<evidence type="ECO:0000256" key="15">
    <source>
        <dbReference type="SAM" id="MobiDB-lite"/>
    </source>
</evidence>
<dbReference type="PANTHER" id="PTHR31356:SF58">
    <property type="entry name" value="CYTOCHROME C PEROXIDASE, MITOCHONDRIAL"/>
    <property type="match status" value="1"/>
</dbReference>
<comment type="caution">
    <text evidence="17">The sequence shown here is derived from an EMBL/GenBank/DDBJ whole genome shotgun (WGS) entry which is preliminary data.</text>
</comment>
<keyword evidence="7" id="KW-0479">Metal-binding</keyword>
<dbReference type="AlphaFoldDB" id="A0A0W0EIQ8"/>
<evidence type="ECO:0000256" key="2">
    <source>
        <dbReference type="ARBA" id="ARBA00004305"/>
    </source>
</evidence>
<evidence type="ECO:0000256" key="8">
    <source>
        <dbReference type="ARBA" id="ARBA00022946"/>
    </source>
</evidence>
<comment type="subcellular location">
    <subcellularLocation>
        <location evidence="3">Mitochondrion intermembrane space</location>
    </subcellularLocation>
    <subcellularLocation>
        <location evidence="2">Mitochondrion matrix</location>
    </subcellularLocation>
</comment>
<dbReference type="InterPro" id="IPR044831">
    <property type="entry name" value="Ccp1-like"/>
</dbReference>
<dbReference type="InterPro" id="IPR002207">
    <property type="entry name" value="Peroxidase_I"/>
</dbReference>
<evidence type="ECO:0000313" key="17">
    <source>
        <dbReference type="EMBL" id="KTB02619.1"/>
    </source>
</evidence>
<dbReference type="GO" id="GO:0005759">
    <property type="term" value="C:mitochondrial matrix"/>
    <property type="evidence" value="ECO:0007669"/>
    <property type="project" value="UniProtKB-SubCell"/>
</dbReference>
<evidence type="ECO:0000256" key="5">
    <source>
        <dbReference type="ARBA" id="ARBA00022559"/>
    </source>
</evidence>
<dbReference type="InterPro" id="IPR002016">
    <property type="entry name" value="Haem_peroxidase"/>
</dbReference>
<dbReference type="SUPFAM" id="SSF48113">
    <property type="entry name" value="Heme-dependent peroxidases"/>
    <property type="match status" value="1"/>
</dbReference>
<evidence type="ECO:0000256" key="6">
    <source>
        <dbReference type="ARBA" id="ARBA00022617"/>
    </source>
</evidence>
<evidence type="ECO:0000256" key="12">
    <source>
        <dbReference type="ARBA" id="ARBA00038574"/>
    </source>
</evidence>
<dbReference type="PRINTS" id="PR00459">
    <property type="entry name" value="ASPEROXIDASE"/>
</dbReference>
<name>A0A0W0EIQ8_CANGB</name>
<comment type="subunit">
    <text evidence="12">Forms a one-to-one complex with cytochrome c.</text>
</comment>
<sequence>MERLRDDDEYDNYIGYGPVLVRLAWHSSGTWDKNDNTGGSYGGTYRYKKESQDPSNAGLENAAKFLEPVKKQFPWISYGDLYTLGGVVGIQELQGPKIPWRSGRTDLPEDMTPDNGRLPDGDKDANYVRNFYKRLDFNDREVVALLGAHALGKTHLKNSGFEGPWGAANNIFTNEFYLNLLNEDWKLEKNDAGNLQYNSPKGYMMLPTDYALIQDSNYLKIVKEYAADQDAFFRDFSKAFAALLERGIDFPKNQPVHIFKTLDEQGL</sequence>
<dbReference type="VEuPathDB" id="FungiDB:GWK60_K07997"/>
<dbReference type="EC" id="1.11.1.-" evidence="14"/>
<dbReference type="GO" id="GO:0034599">
    <property type="term" value="P:cellular response to oxidative stress"/>
    <property type="evidence" value="ECO:0007669"/>
    <property type="project" value="EnsemblFungi"/>
</dbReference>
<evidence type="ECO:0000313" key="18">
    <source>
        <dbReference type="Proteomes" id="UP000054886"/>
    </source>
</evidence>
<keyword evidence="5 14" id="KW-0575">Peroxidase</keyword>
<accession>A0A0W0EIQ8</accession>
<dbReference type="VEuPathDB" id="FungiDB:CAGL0K08184g"/>